<gene>
    <name evidence="1" type="ORF">HanXRQr2_Chr04g0177521</name>
</gene>
<dbReference type="AlphaFoldDB" id="A0A9K3NT83"/>
<reference evidence="1" key="1">
    <citation type="journal article" date="2017" name="Nature">
        <title>The sunflower genome provides insights into oil metabolism, flowering and Asterid evolution.</title>
        <authorList>
            <person name="Badouin H."/>
            <person name="Gouzy J."/>
            <person name="Grassa C.J."/>
            <person name="Murat F."/>
            <person name="Staton S.E."/>
            <person name="Cottret L."/>
            <person name="Lelandais-Briere C."/>
            <person name="Owens G.L."/>
            <person name="Carrere S."/>
            <person name="Mayjonade B."/>
            <person name="Legrand L."/>
            <person name="Gill N."/>
            <person name="Kane N.C."/>
            <person name="Bowers J.E."/>
            <person name="Hubner S."/>
            <person name="Bellec A."/>
            <person name="Berard A."/>
            <person name="Berges H."/>
            <person name="Blanchet N."/>
            <person name="Boniface M.C."/>
            <person name="Brunel D."/>
            <person name="Catrice O."/>
            <person name="Chaidir N."/>
            <person name="Claudel C."/>
            <person name="Donnadieu C."/>
            <person name="Faraut T."/>
            <person name="Fievet G."/>
            <person name="Helmstetter N."/>
            <person name="King M."/>
            <person name="Knapp S.J."/>
            <person name="Lai Z."/>
            <person name="Le Paslier M.C."/>
            <person name="Lippi Y."/>
            <person name="Lorenzon L."/>
            <person name="Mandel J.R."/>
            <person name="Marage G."/>
            <person name="Marchand G."/>
            <person name="Marquand E."/>
            <person name="Bret-Mestries E."/>
            <person name="Morien E."/>
            <person name="Nambeesan S."/>
            <person name="Nguyen T."/>
            <person name="Pegot-Espagnet P."/>
            <person name="Pouilly N."/>
            <person name="Raftis F."/>
            <person name="Sallet E."/>
            <person name="Schiex T."/>
            <person name="Thomas J."/>
            <person name="Vandecasteele C."/>
            <person name="Vares D."/>
            <person name="Vear F."/>
            <person name="Vautrin S."/>
            <person name="Crespi M."/>
            <person name="Mangin B."/>
            <person name="Burke J.M."/>
            <person name="Salse J."/>
            <person name="Munos S."/>
            <person name="Vincourt P."/>
            <person name="Rieseberg L.H."/>
            <person name="Langlade N.B."/>
        </authorList>
    </citation>
    <scope>NUCLEOTIDE SEQUENCE</scope>
    <source>
        <tissue evidence="1">Leaves</tissue>
    </source>
</reference>
<protein>
    <submittedName>
        <fullName evidence="1">Uncharacterized protein</fullName>
    </submittedName>
</protein>
<evidence type="ECO:0000313" key="1">
    <source>
        <dbReference type="EMBL" id="KAF5811100.1"/>
    </source>
</evidence>
<dbReference type="EMBL" id="MNCJ02000319">
    <property type="protein sequence ID" value="KAF5811100.1"/>
    <property type="molecule type" value="Genomic_DNA"/>
</dbReference>
<name>A0A9K3NT83_HELAN</name>
<dbReference type="Gramene" id="mRNA:HanXRQr2_Chr04g0177521">
    <property type="protein sequence ID" value="CDS:HanXRQr2_Chr04g0177521.1"/>
    <property type="gene ID" value="HanXRQr2_Chr04g0177521"/>
</dbReference>
<keyword evidence="2" id="KW-1185">Reference proteome</keyword>
<accession>A0A9K3NT83</accession>
<dbReference type="Proteomes" id="UP000215914">
    <property type="component" value="Unassembled WGS sequence"/>
</dbReference>
<comment type="caution">
    <text evidence="1">The sequence shown here is derived from an EMBL/GenBank/DDBJ whole genome shotgun (WGS) entry which is preliminary data.</text>
</comment>
<evidence type="ECO:0000313" key="2">
    <source>
        <dbReference type="Proteomes" id="UP000215914"/>
    </source>
</evidence>
<reference evidence="1" key="2">
    <citation type="submission" date="2020-06" db="EMBL/GenBank/DDBJ databases">
        <title>Helianthus annuus Genome sequencing and assembly Release 2.</title>
        <authorList>
            <person name="Gouzy J."/>
            <person name="Langlade N."/>
            <person name="Munos S."/>
        </authorList>
    </citation>
    <scope>NUCLEOTIDE SEQUENCE</scope>
    <source>
        <tissue evidence="1">Leaves</tissue>
    </source>
</reference>
<organism evidence="1 2">
    <name type="scientific">Helianthus annuus</name>
    <name type="common">Common sunflower</name>
    <dbReference type="NCBI Taxonomy" id="4232"/>
    <lineage>
        <taxon>Eukaryota</taxon>
        <taxon>Viridiplantae</taxon>
        <taxon>Streptophyta</taxon>
        <taxon>Embryophyta</taxon>
        <taxon>Tracheophyta</taxon>
        <taxon>Spermatophyta</taxon>
        <taxon>Magnoliopsida</taxon>
        <taxon>eudicotyledons</taxon>
        <taxon>Gunneridae</taxon>
        <taxon>Pentapetalae</taxon>
        <taxon>asterids</taxon>
        <taxon>campanulids</taxon>
        <taxon>Asterales</taxon>
        <taxon>Asteraceae</taxon>
        <taxon>Asteroideae</taxon>
        <taxon>Heliantheae alliance</taxon>
        <taxon>Heliantheae</taxon>
        <taxon>Helianthus</taxon>
    </lineage>
</organism>
<proteinExistence type="predicted"/>
<sequence length="49" mass="6182">MTRWPLPSRPSVCHIRLPKMFIFSFINKRFWRSYAFKMDFWANFNLFYS</sequence>